<keyword evidence="3" id="KW-1185">Reference proteome</keyword>
<dbReference type="AlphaFoldDB" id="A0A381DHL1"/>
<name>A0A381DHL1_9BACT</name>
<evidence type="ECO:0000256" key="1">
    <source>
        <dbReference type="SAM" id="SignalP"/>
    </source>
</evidence>
<organism evidence="2 3">
    <name type="scientific">Campylobacter sputorum subsp. sputorum</name>
    <dbReference type="NCBI Taxonomy" id="32024"/>
    <lineage>
        <taxon>Bacteria</taxon>
        <taxon>Pseudomonadati</taxon>
        <taxon>Campylobacterota</taxon>
        <taxon>Epsilonproteobacteria</taxon>
        <taxon>Campylobacterales</taxon>
        <taxon>Campylobacteraceae</taxon>
        <taxon>Campylobacter</taxon>
    </lineage>
</organism>
<keyword evidence="1" id="KW-0732">Signal</keyword>
<feature type="chain" id="PRO_5016846320" description="Lipoprotein" evidence="1">
    <location>
        <begin position="28"/>
        <end position="100"/>
    </location>
</feature>
<accession>A0A381DHL1</accession>
<feature type="signal peptide" evidence="1">
    <location>
        <begin position="1"/>
        <end position="27"/>
    </location>
</feature>
<dbReference type="Proteomes" id="UP000254920">
    <property type="component" value="Unassembled WGS sequence"/>
</dbReference>
<reference evidence="2 3" key="1">
    <citation type="submission" date="2018-06" db="EMBL/GenBank/DDBJ databases">
        <authorList>
            <consortium name="Pathogen Informatics"/>
            <person name="Doyle S."/>
        </authorList>
    </citation>
    <scope>NUCLEOTIDE SEQUENCE [LARGE SCALE GENOMIC DNA]</scope>
    <source>
        <strain evidence="2 3">NCTC12475</strain>
    </source>
</reference>
<sequence>MLAKLKFCLFGLVAAFLLNGCANTIFSWEKEISNIDVKILDIKQIDDKNVMIKVSYLSNFAENITQTSKAYEFKPSCNEKYFSGAVKYIVKIQLVNDLKS</sequence>
<evidence type="ECO:0000313" key="2">
    <source>
        <dbReference type="EMBL" id="SUX09669.1"/>
    </source>
</evidence>
<gene>
    <name evidence="2" type="ORF">NCTC12475_00141</name>
</gene>
<protein>
    <recommendedName>
        <fullName evidence="4">Lipoprotein</fullName>
    </recommendedName>
</protein>
<evidence type="ECO:0008006" key="4">
    <source>
        <dbReference type="Google" id="ProtNLM"/>
    </source>
</evidence>
<evidence type="ECO:0000313" key="3">
    <source>
        <dbReference type="Proteomes" id="UP000254920"/>
    </source>
</evidence>
<dbReference type="EMBL" id="UFVD01000001">
    <property type="protein sequence ID" value="SUX09669.1"/>
    <property type="molecule type" value="Genomic_DNA"/>
</dbReference>
<proteinExistence type="predicted"/>